<dbReference type="InterPro" id="IPR003423">
    <property type="entry name" value="OMP_efflux"/>
</dbReference>
<dbReference type="Gene3D" id="1.20.1600.10">
    <property type="entry name" value="Outer membrane efflux proteins (OEP)"/>
    <property type="match status" value="1"/>
</dbReference>
<dbReference type="PANTHER" id="PTHR30203">
    <property type="entry name" value="OUTER MEMBRANE CATION EFFLUX PROTEIN"/>
    <property type="match status" value="1"/>
</dbReference>
<dbReference type="RefSeq" id="WP_145769067.1">
    <property type="nucleotide sequence ID" value="NZ_LR778301.1"/>
</dbReference>
<protein>
    <submittedName>
        <fullName evidence="4">Outer membrane efflux protein</fullName>
    </submittedName>
</protein>
<sequence length="439" mass="48094">MNKTLLLSLGLLAALPALAQNSQHLVKVVATPAPAGLAAPATDLPLTLEHAWQLAEQGNPALKSARANLAAAEGQLADTQALLWNNPQIAAERLRRTVPDPTQNERTQREWAIGLTQTLEIAGQQGYRRAAAEQEMAALRETIEEIRRQLRAEVEQKFVRVVALQLRAEMETGLVDLIRENSTVTRKRFDAGEDTKLDANLAEVELGRARNQLETVGEQLIQARAELATLLQLPAEKLPAVKGALAVKPGLPYTLDQLLTAAAGRAQLRALDHREQAARNRLGLERAAAYPDITVGLNSAREGPGDAREKIIGLSVSVPLPLFRRNGAGIGKASAELTQAEIEKQAAGRDTRARVLVLWQKLDSLRQRTQRLDQSVLQRLEENQRLSTAAYRAGEISLVQMLLATRQVLDTRREVLEAMTDFALTRSELEQTAGWSASQ</sequence>
<keyword evidence="5" id="KW-1185">Reference proteome</keyword>
<evidence type="ECO:0000256" key="2">
    <source>
        <dbReference type="SAM" id="Coils"/>
    </source>
</evidence>
<evidence type="ECO:0000313" key="4">
    <source>
        <dbReference type="EMBL" id="CAB1369062.1"/>
    </source>
</evidence>
<dbReference type="AlphaFoldDB" id="A0A6S6XVX5"/>
<dbReference type="PANTHER" id="PTHR30203:SF24">
    <property type="entry name" value="BLR4935 PROTEIN"/>
    <property type="match status" value="1"/>
</dbReference>
<organism evidence="4 5">
    <name type="scientific">Denitratisoma oestradiolicum</name>
    <dbReference type="NCBI Taxonomy" id="311182"/>
    <lineage>
        <taxon>Bacteria</taxon>
        <taxon>Pseudomonadati</taxon>
        <taxon>Pseudomonadota</taxon>
        <taxon>Betaproteobacteria</taxon>
        <taxon>Nitrosomonadales</taxon>
        <taxon>Sterolibacteriaceae</taxon>
        <taxon>Denitratisoma</taxon>
    </lineage>
</organism>
<dbReference type="InterPro" id="IPR010131">
    <property type="entry name" value="MdtP/NodT-like"/>
</dbReference>
<feature type="coiled-coil region" evidence="2">
    <location>
        <begin position="129"/>
        <end position="156"/>
    </location>
</feature>
<keyword evidence="2" id="KW-0175">Coiled coil</keyword>
<dbReference type="Proteomes" id="UP000515733">
    <property type="component" value="Chromosome"/>
</dbReference>
<evidence type="ECO:0000313" key="5">
    <source>
        <dbReference type="Proteomes" id="UP000515733"/>
    </source>
</evidence>
<dbReference type="KEGG" id="doe:DENOEST_1897"/>
<dbReference type="SUPFAM" id="SSF56954">
    <property type="entry name" value="Outer membrane efflux proteins (OEP)"/>
    <property type="match status" value="1"/>
</dbReference>
<gene>
    <name evidence="4" type="ORF">DENOEST_1897</name>
</gene>
<dbReference type="Pfam" id="PF02321">
    <property type="entry name" value="OEP"/>
    <property type="match status" value="2"/>
</dbReference>
<evidence type="ECO:0000256" key="1">
    <source>
        <dbReference type="ARBA" id="ARBA00007613"/>
    </source>
</evidence>
<dbReference type="EMBL" id="LR778301">
    <property type="protein sequence ID" value="CAB1369062.1"/>
    <property type="molecule type" value="Genomic_DNA"/>
</dbReference>
<reference evidence="4 5" key="1">
    <citation type="submission" date="2020-03" db="EMBL/GenBank/DDBJ databases">
        <authorList>
            <consortium name="Genoscope - CEA"/>
            <person name="William W."/>
        </authorList>
    </citation>
    <scope>NUCLEOTIDE SEQUENCE [LARGE SCALE GENOMIC DNA]</scope>
    <source>
        <strain evidence="5">DSM 16959</strain>
    </source>
</reference>
<feature type="chain" id="PRO_5035273770" evidence="3">
    <location>
        <begin position="20"/>
        <end position="439"/>
    </location>
</feature>
<name>A0A6S6XVX5_9PROT</name>
<proteinExistence type="inferred from homology"/>
<comment type="similarity">
    <text evidence="1">Belongs to the outer membrane factor (OMF) (TC 1.B.17) family.</text>
</comment>
<feature type="signal peptide" evidence="3">
    <location>
        <begin position="1"/>
        <end position="19"/>
    </location>
</feature>
<dbReference type="GO" id="GO:0015562">
    <property type="term" value="F:efflux transmembrane transporter activity"/>
    <property type="evidence" value="ECO:0007669"/>
    <property type="project" value="InterPro"/>
</dbReference>
<accession>A0A6S6XVX5</accession>
<evidence type="ECO:0000256" key="3">
    <source>
        <dbReference type="SAM" id="SignalP"/>
    </source>
</evidence>
<dbReference type="OrthoDB" id="9791261at2"/>
<keyword evidence="3" id="KW-0732">Signal</keyword>